<evidence type="ECO:0000313" key="1">
    <source>
        <dbReference type="EMBL" id="CAI9152629.1"/>
    </source>
</evidence>
<protein>
    <submittedName>
        <fullName evidence="1">Uncharacterized protein</fullName>
    </submittedName>
</protein>
<keyword evidence="2" id="KW-1185">Reference proteome</keyword>
<reference evidence="1" key="1">
    <citation type="submission" date="2023-04" db="EMBL/GenBank/DDBJ databases">
        <authorList>
            <consortium name="ELIXIR-Norway"/>
        </authorList>
    </citation>
    <scope>NUCLEOTIDE SEQUENCE [LARGE SCALE GENOMIC DNA]</scope>
</reference>
<proteinExistence type="predicted"/>
<accession>A0ABN8XTC3</accession>
<dbReference type="Proteomes" id="UP001176941">
    <property type="component" value="Chromosome 1"/>
</dbReference>
<evidence type="ECO:0000313" key="2">
    <source>
        <dbReference type="Proteomes" id="UP001176941"/>
    </source>
</evidence>
<dbReference type="EMBL" id="OX459937">
    <property type="protein sequence ID" value="CAI9152629.1"/>
    <property type="molecule type" value="Genomic_DNA"/>
</dbReference>
<organism evidence="1 2">
    <name type="scientific">Rangifer tarandus platyrhynchus</name>
    <name type="common">Svalbard reindeer</name>
    <dbReference type="NCBI Taxonomy" id="3082113"/>
    <lineage>
        <taxon>Eukaryota</taxon>
        <taxon>Metazoa</taxon>
        <taxon>Chordata</taxon>
        <taxon>Craniata</taxon>
        <taxon>Vertebrata</taxon>
        <taxon>Euteleostomi</taxon>
        <taxon>Mammalia</taxon>
        <taxon>Eutheria</taxon>
        <taxon>Laurasiatheria</taxon>
        <taxon>Artiodactyla</taxon>
        <taxon>Ruminantia</taxon>
        <taxon>Pecora</taxon>
        <taxon>Cervidae</taxon>
        <taxon>Odocoileinae</taxon>
        <taxon>Rangifer</taxon>
    </lineage>
</organism>
<gene>
    <name evidence="1" type="ORF">MRATA1EN1_LOCUS1591</name>
</gene>
<name>A0ABN8XTC3_RANTA</name>
<sequence length="133" mass="15116">MSDSVTPWTAAHQASLSITYSWSLLKLMSIESVMPSNHLILCRPLLLLPLIPPSIRVFSNESILPIRWPKYWSFSFSISPSNEYSGLISFRMDWLDLLVVQGTLKTLQSKGLSRVFSNITVQKHQFFSAQLSL</sequence>